<keyword evidence="2" id="KW-1185">Reference proteome</keyword>
<evidence type="ECO:0000313" key="2">
    <source>
        <dbReference type="Proteomes" id="UP000266721"/>
    </source>
</evidence>
<gene>
    <name evidence="1" type="ORF">AM593_02196</name>
</gene>
<feature type="non-terminal residue" evidence="1">
    <location>
        <position position="1"/>
    </location>
</feature>
<reference evidence="1 2" key="1">
    <citation type="journal article" date="2016" name="PLoS ONE">
        <title>A First Insight into the Genome of the Filter-Feeder Mussel Mytilus galloprovincialis.</title>
        <authorList>
            <person name="Murgarella M."/>
            <person name="Puiu D."/>
            <person name="Novoa B."/>
            <person name="Figueras A."/>
            <person name="Posada D."/>
            <person name="Canchaya C."/>
        </authorList>
    </citation>
    <scope>NUCLEOTIDE SEQUENCE [LARGE SCALE GENOMIC DNA]</scope>
    <source>
        <tissue evidence="1">Muscle</tissue>
    </source>
</reference>
<dbReference type="AlphaFoldDB" id="A0A409V6D1"/>
<organism evidence="1 2">
    <name type="scientific">Mytilus galloprovincialis</name>
    <name type="common">Mediterranean mussel</name>
    <dbReference type="NCBI Taxonomy" id="29158"/>
    <lineage>
        <taxon>Eukaryota</taxon>
        <taxon>Metazoa</taxon>
        <taxon>Spiralia</taxon>
        <taxon>Lophotrochozoa</taxon>
        <taxon>Mollusca</taxon>
        <taxon>Bivalvia</taxon>
        <taxon>Autobranchia</taxon>
        <taxon>Pteriomorphia</taxon>
        <taxon>Mytilida</taxon>
        <taxon>Mytiloidea</taxon>
        <taxon>Mytilidae</taxon>
        <taxon>Mytilinae</taxon>
        <taxon>Mytilus</taxon>
    </lineage>
</organism>
<accession>A0A409V6D1</accession>
<name>A0A409V6D1_MYTGA</name>
<evidence type="ECO:0000313" key="1">
    <source>
        <dbReference type="EMBL" id="OPL20181.1"/>
    </source>
</evidence>
<dbReference type="Proteomes" id="UP000266721">
    <property type="component" value="Unassembled WGS sequence"/>
</dbReference>
<proteinExistence type="predicted"/>
<dbReference type="EMBL" id="KV618704">
    <property type="protein sequence ID" value="OPL20181.1"/>
    <property type="molecule type" value="Genomic_DNA"/>
</dbReference>
<protein>
    <submittedName>
        <fullName evidence="1">Uncharacterized protein</fullName>
    </submittedName>
</protein>
<sequence length="68" mass="7968">LVVLHFDLQLVTDLELYYDQEQDSDLLLVQGAQLQLLEHGQQQLDLIPQETDQIQMVRLYLQMTQSVI</sequence>